<feature type="compositionally biased region" description="Polar residues" evidence="6">
    <location>
        <begin position="491"/>
        <end position="502"/>
    </location>
</feature>
<comment type="subcellular location">
    <subcellularLocation>
        <location evidence="1">Nucleus</location>
    </subcellularLocation>
</comment>
<keyword evidence="4" id="KW-0520">NAD</keyword>
<accession>A0A815PA35</accession>
<comment type="caution">
    <text evidence="8">The sequence shown here is derived from an EMBL/GenBank/DDBJ whole genome shotgun (WGS) entry which is preliminary data.</text>
</comment>
<evidence type="ECO:0000259" key="7">
    <source>
        <dbReference type="PROSITE" id="PS51154"/>
    </source>
</evidence>
<dbReference type="Proteomes" id="UP000663891">
    <property type="component" value="Unassembled WGS sequence"/>
</dbReference>
<evidence type="ECO:0000256" key="5">
    <source>
        <dbReference type="ARBA" id="ARBA00023242"/>
    </source>
</evidence>
<name>A0A815PA35_9BILA</name>
<feature type="region of interest" description="Disordered" evidence="6">
    <location>
        <begin position="156"/>
        <end position="190"/>
    </location>
</feature>
<dbReference type="SUPFAM" id="SSF52949">
    <property type="entry name" value="Macro domain-like"/>
    <property type="match status" value="1"/>
</dbReference>
<feature type="region of interest" description="Disordered" evidence="6">
    <location>
        <begin position="460"/>
        <end position="503"/>
    </location>
</feature>
<sequence length="1222" mass="139802">MATAIDLTYEILRIFSDSHRNEMTLIELHTILANQIKRLTTDEVLRTLRSTNLSNLFSIQFISNDVCLIQLNPKLTLCEACLQKSCKKMNCTKLHLCCYVSHFSNKPLEKPCLFPHKLTQHPNNIVLLKKFQYDTLDQDLLLNLLRFYHRINNNEQSQPRQYTNSKRPTSSQNNVQSKSANYRMFKSRPPSQLKKSPIIIIDNVTERQLDISIPSERDAPDVDLEIVQLVLATKDIIVERTLEKQISNDFYRRFTLQFKDKQVVDKVLQTEPIIVYNNIPIKMKRTVRQKDSKIFALKFNVNKKIDDIRLNLYIETLIGKINSNVFDMTPDGNNEQIYLIRCEQSIDFDHLYKVHSAKNTLQGYTVTITEVYEAQTIEVSLLQRSLHQSMNVKRLRQLFGETRWQQDVFACTCIHDENTADIELMNAEVTANWLAEANRMEQDLSLSIHPIIDFIQPLEKNEKQEDEEENDEEISKILSSRSKISSPLSPVNRTDTTSTGDNESGLYTIKPDWRIVLTHPTFGDEYRKYIREHMNISVQITGSTIQVPNEYVRKELARYTNMFIQTFVFQEVTNPSKAEVKLIKDNYTRMTHKWQADTNKTLIAARREVMNELFPRPNSTITRPQTKTPATPAFRYKQSPILKKQTPIEESIPDQSQMKTTENSLCTLPYTIENTVYFPFFSLSNPFANRLSTYLLNTFNITLDIKPVSPTKLVLDLKGQSNDVNDARSALTALFASLKTKTYPDNNDDSKFTIPDIYRVVQWNLDQNSIVSSCSYSPKNGGLLLVRYFANNPQFGVDEQKIDDIIHHNIYAIVHQILITTKTLEKHLEELQTKIQQKSDYGQNICCLYNYSDKNRLFSIHLCGTKTIVDDIYSEIKKIIDEYAPVPCNIQLPLNQVNFLLQICSAELIRFEKQHEIDGVDLRSGLKCDKTSQFLAPKYLHEKIKVFLLEMSQIQMVSKDFQCAVQLFKAKKNEINTLALKNRCLLSISLSSSPKASSRVASTTTSTAISVSNGDLITEQSDVLVICSSSAKLRDVMIKAAGNQVEQELNGKDLTKNMVDTSAGQLKQAKRLLFLPWQPPSSYTTNQDITVLRQSIVLFIQQAIKYAIQGKFQSIAFPAIGCGGFGIPPDVIATIMIDEVREQLIANPTIQLMIKFVVQQSHVYDVFNAKLKPTSTTGASRNRSPSPSHLLTQEKVNITLTTTYSNIDKARNLLDTIGNILV</sequence>
<evidence type="ECO:0000256" key="4">
    <source>
        <dbReference type="ARBA" id="ARBA00023027"/>
    </source>
</evidence>
<dbReference type="EMBL" id="CAJNON010001263">
    <property type="protein sequence ID" value="CAF1446174.1"/>
    <property type="molecule type" value="Genomic_DNA"/>
</dbReference>
<dbReference type="PANTHER" id="PTHR14453">
    <property type="entry name" value="PARP/ZINC FINGER CCCH TYPE DOMAIN CONTAINING PROTEIN"/>
    <property type="match status" value="1"/>
</dbReference>
<dbReference type="InterPro" id="IPR043472">
    <property type="entry name" value="Macro_dom-like"/>
</dbReference>
<dbReference type="InterPro" id="IPR002589">
    <property type="entry name" value="Macro_dom"/>
</dbReference>
<dbReference type="GO" id="GO:0005737">
    <property type="term" value="C:cytoplasm"/>
    <property type="evidence" value="ECO:0007669"/>
    <property type="project" value="TreeGrafter"/>
</dbReference>
<dbReference type="GO" id="GO:0016757">
    <property type="term" value="F:glycosyltransferase activity"/>
    <property type="evidence" value="ECO:0007669"/>
    <property type="project" value="UniProtKB-KW"/>
</dbReference>
<keyword evidence="2" id="KW-0328">Glycosyltransferase</keyword>
<evidence type="ECO:0000256" key="1">
    <source>
        <dbReference type="ARBA" id="ARBA00004123"/>
    </source>
</evidence>
<dbReference type="GO" id="GO:0003714">
    <property type="term" value="F:transcription corepressor activity"/>
    <property type="evidence" value="ECO:0007669"/>
    <property type="project" value="TreeGrafter"/>
</dbReference>
<keyword evidence="5" id="KW-0539">Nucleus</keyword>
<dbReference type="Gene3D" id="3.40.220.10">
    <property type="entry name" value="Leucine Aminopeptidase, subunit E, domain 1"/>
    <property type="match status" value="1"/>
</dbReference>
<feature type="compositionally biased region" description="Polar residues" evidence="6">
    <location>
        <begin position="156"/>
        <end position="180"/>
    </location>
</feature>
<protein>
    <recommendedName>
        <fullName evidence="7">Macro domain-containing protein</fullName>
    </recommendedName>
</protein>
<evidence type="ECO:0000256" key="3">
    <source>
        <dbReference type="ARBA" id="ARBA00022679"/>
    </source>
</evidence>
<evidence type="ECO:0000313" key="8">
    <source>
        <dbReference type="EMBL" id="CAF1446174.1"/>
    </source>
</evidence>
<evidence type="ECO:0000256" key="2">
    <source>
        <dbReference type="ARBA" id="ARBA00022676"/>
    </source>
</evidence>
<dbReference type="AlphaFoldDB" id="A0A815PA35"/>
<proteinExistence type="predicted"/>
<dbReference type="PROSITE" id="PS51154">
    <property type="entry name" value="MACRO"/>
    <property type="match status" value="1"/>
</dbReference>
<evidence type="ECO:0000256" key="6">
    <source>
        <dbReference type="SAM" id="MobiDB-lite"/>
    </source>
</evidence>
<dbReference type="GO" id="GO:0005634">
    <property type="term" value="C:nucleus"/>
    <property type="evidence" value="ECO:0007669"/>
    <property type="project" value="UniProtKB-SubCell"/>
</dbReference>
<dbReference type="GO" id="GO:0010629">
    <property type="term" value="P:negative regulation of gene expression"/>
    <property type="evidence" value="ECO:0007669"/>
    <property type="project" value="TreeGrafter"/>
</dbReference>
<feature type="domain" description="Macro" evidence="7">
    <location>
        <begin position="996"/>
        <end position="1175"/>
    </location>
</feature>
<dbReference type="InterPro" id="IPR052056">
    <property type="entry name" value="Mono-ARTD/PARP"/>
</dbReference>
<feature type="compositionally biased region" description="Low complexity" evidence="6">
    <location>
        <begin position="476"/>
        <end position="490"/>
    </location>
</feature>
<keyword evidence="3" id="KW-0808">Transferase</keyword>
<dbReference type="Pfam" id="PF01661">
    <property type="entry name" value="Macro"/>
    <property type="match status" value="1"/>
</dbReference>
<reference evidence="8" key="1">
    <citation type="submission" date="2021-02" db="EMBL/GenBank/DDBJ databases">
        <authorList>
            <person name="Nowell W R."/>
        </authorList>
    </citation>
    <scope>NUCLEOTIDE SEQUENCE</scope>
</reference>
<evidence type="ECO:0000313" key="9">
    <source>
        <dbReference type="Proteomes" id="UP000663891"/>
    </source>
</evidence>
<dbReference type="OrthoDB" id="6133115at2759"/>
<gene>
    <name evidence="8" type="ORF">VCS650_LOCUS39194</name>
</gene>
<organism evidence="8 9">
    <name type="scientific">Adineta steineri</name>
    <dbReference type="NCBI Taxonomy" id="433720"/>
    <lineage>
        <taxon>Eukaryota</taxon>
        <taxon>Metazoa</taxon>
        <taxon>Spiralia</taxon>
        <taxon>Gnathifera</taxon>
        <taxon>Rotifera</taxon>
        <taxon>Eurotatoria</taxon>
        <taxon>Bdelloidea</taxon>
        <taxon>Adinetida</taxon>
        <taxon>Adinetidae</taxon>
        <taxon>Adineta</taxon>
    </lineage>
</organism>
<dbReference type="PANTHER" id="PTHR14453:SF67">
    <property type="entry name" value="POLY [ADP-RIBOSE] POLYMERASE"/>
    <property type="match status" value="1"/>
</dbReference>